<feature type="region of interest" description="Disordered" evidence="1">
    <location>
        <begin position="1"/>
        <end position="51"/>
    </location>
</feature>
<dbReference type="Proteomes" id="UP000489600">
    <property type="component" value="Unassembled WGS sequence"/>
</dbReference>
<evidence type="ECO:0000259" key="2">
    <source>
        <dbReference type="Pfam" id="PF20167"/>
    </source>
</evidence>
<dbReference type="EMBL" id="CABITT030000005">
    <property type="protein sequence ID" value="VVB06462.1"/>
    <property type="molecule type" value="Genomic_DNA"/>
</dbReference>
<name>A0A565BYI9_9BRAS</name>
<feature type="region of interest" description="Disordered" evidence="1">
    <location>
        <begin position="70"/>
        <end position="153"/>
    </location>
</feature>
<dbReference type="OrthoDB" id="1102012at2759"/>
<feature type="region of interest" description="Disordered" evidence="1">
    <location>
        <begin position="418"/>
        <end position="485"/>
    </location>
</feature>
<proteinExistence type="predicted"/>
<comment type="caution">
    <text evidence="3">The sequence shown here is derived from an EMBL/GenBank/DDBJ whole genome shotgun (WGS) entry which is preliminary data.</text>
</comment>
<accession>A0A565BYI9</accession>
<dbReference type="Pfam" id="PF20167">
    <property type="entry name" value="Transposase_32"/>
    <property type="match status" value="1"/>
</dbReference>
<evidence type="ECO:0000256" key="1">
    <source>
        <dbReference type="SAM" id="MobiDB-lite"/>
    </source>
</evidence>
<gene>
    <name evidence="3" type="ORF">ANE_LOCUS16906</name>
</gene>
<sequence>MGGESSSKMVKKKRSKKDPLKDDPNRPRLRSEAEEDEGSPAFMTQGLELSGEEMPMPYLRVNEATDLIGQLAEDYRSPSASPVRDVESEEKEVEFSDSAWDLGEEEDDEEPSIRNSKARKVKEEMQKELGKQIKEQESSETDDSESAAGTGSVTGNVSFDSDKFCSAGAYQRYIVFKNRGIIGEKLVDLEKQKEFEYSSVIAEAGFTPTVSIKSGYDREVINEFYANLGDTVINDGGVMVLVRGRIINFSPVKINTFLKMSELSAKDFRTAAASDKTDPDYVAAFLKEDGSHEGMVQVISKRPKKVPALSTVHLSSKFAALAILAGHNWYPTTHRTHIAQYRSMLLYKLAQKVRVDFGEMVFQQVMAISQIEREDNKQADSRKLVFPHLIYGMIQEQCGGFVSVDEVLVLPTHYQMDGRTEKKDTGASKWATRTSLRTRTKTVAPVKDEPTTKKRAQSPSSQPVLKKKTKREPEQSKPSSAAQFDDSGLAIDVSLGHISVPLGRSNQKVVNKALYQITSVLHQLAGIVRDVRQANQGGEVSDDESG</sequence>
<dbReference type="AlphaFoldDB" id="A0A565BYI9"/>
<dbReference type="InterPro" id="IPR046796">
    <property type="entry name" value="Transposase_32_dom"/>
</dbReference>
<feature type="domain" description="Putative plant transposon protein" evidence="2">
    <location>
        <begin position="204"/>
        <end position="395"/>
    </location>
</feature>
<organism evidence="3 4">
    <name type="scientific">Arabis nemorensis</name>
    <dbReference type="NCBI Taxonomy" id="586526"/>
    <lineage>
        <taxon>Eukaryota</taxon>
        <taxon>Viridiplantae</taxon>
        <taxon>Streptophyta</taxon>
        <taxon>Embryophyta</taxon>
        <taxon>Tracheophyta</taxon>
        <taxon>Spermatophyta</taxon>
        <taxon>Magnoliopsida</taxon>
        <taxon>eudicotyledons</taxon>
        <taxon>Gunneridae</taxon>
        <taxon>Pentapetalae</taxon>
        <taxon>rosids</taxon>
        <taxon>malvids</taxon>
        <taxon>Brassicales</taxon>
        <taxon>Brassicaceae</taxon>
        <taxon>Arabideae</taxon>
        <taxon>Arabis</taxon>
    </lineage>
</organism>
<reference evidence="3" key="1">
    <citation type="submission" date="2019-07" db="EMBL/GenBank/DDBJ databases">
        <authorList>
            <person name="Dittberner H."/>
        </authorList>
    </citation>
    <scope>NUCLEOTIDE SEQUENCE [LARGE SCALE GENOMIC DNA]</scope>
</reference>
<evidence type="ECO:0000313" key="3">
    <source>
        <dbReference type="EMBL" id="VVB06462.1"/>
    </source>
</evidence>
<keyword evidence="4" id="KW-1185">Reference proteome</keyword>
<feature type="compositionally biased region" description="Basic and acidic residues" evidence="1">
    <location>
        <begin position="17"/>
        <end position="32"/>
    </location>
</feature>
<feature type="compositionally biased region" description="Basic and acidic residues" evidence="1">
    <location>
        <begin position="121"/>
        <end position="137"/>
    </location>
</feature>
<protein>
    <recommendedName>
        <fullName evidence="2">Putative plant transposon protein domain-containing protein</fullName>
    </recommendedName>
</protein>
<evidence type="ECO:0000313" key="4">
    <source>
        <dbReference type="Proteomes" id="UP000489600"/>
    </source>
</evidence>